<protein>
    <recommendedName>
        <fullName evidence="2">F5/8 type C domain-containing protein</fullName>
    </recommendedName>
</protein>
<dbReference type="FunFam" id="2.60.120.260:FF:000016">
    <property type="entry name" value="Contactin-associated protein-like 4 isoform 1"/>
    <property type="match status" value="1"/>
</dbReference>
<dbReference type="Proteomes" id="UP000275408">
    <property type="component" value="Unassembled WGS sequence"/>
</dbReference>
<dbReference type="PROSITE" id="PS50022">
    <property type="entry name" value="FA58C_3"/>
    <property type="match status" value="1"/>
</dbReference>
<comment type="caution">
    <text evidence="3">The sequence shown here is derived from an EMBL/GenBank/DDBJ whole genome shotgun (WGS) entry which is preliminary data.</text>
</comment>
<evidence type="ECO:0000313" key="4">
    <source>
        <dbReference type="Proteomes" id="UP000275408"/>
    </source>
</evidence>
<feature type="chain" id="PRO_5017935178" description="F5/8 type C domain-containing protein" evidence="1">
    <location>
        <begin position="25"/>
        <end position="185"/>
    </location>
</feature>
<dbReference type="InterPro" id="IPR000421">
    <property type="entry name" value="FA58C"/>
</dbReference>
<dbReference type="AlphaFoldDB" id="A0A3M6URP0"/>
<reference evidence="3 4" key="1">
    <citation type="journal article" date="2018" name="Sci. Rep.">
        <title>Comparative analysis of the Pocillopora damicornis genome highlights role of immune system in coral evolution.</title>
        <authorList>
            <person name="Cunning R."/>
            <person name="Bay R.A."/>
            <person name="Gillette P."/>
            <person name="Baker A.C."/>
            <person name="Traylor-Knowles N."/>
        </authorList>
    </citation>
    <scope>NUCLEOTIDE SEQUENCE [LARGE SCALE GENOMIC DNA]</scope>
    <source>
        <strain evidence="3">RSMAS</strain>
        <tissue evidence="3">Whole animal</tissue>
    </source>
</reference>
<name>A0A3M6URP0_POCDA</name>
<feature type="signal peptide" evidence="1">
    <location>
        <begin position="1"/>
        <end position="24"/>
    </location>
</feature>
<dbReference type="PANTHER" id="PTHR24543:SF291">
    <property type="entry name" value="SMOKE ALARM, ISOFORM D"/>
    <property type="match status" value="1"/>
</dbReference>
<keyword evidence="4" id="KW-1185">Reference proteome</keyword>
<evidence type="ECO:0000313" key="3">
    <source>
        <dbReference type="EMBL" id="RMX56305.1"/>
    </source>
</evidence>
<evidence type="ECO:0000256" key="1">
    <source>
        <dbReference type="SAM" id="SignalP"/>
    </source>
</evidence>
<dbReference type="CDD" id="cd00057">
    <property type="entry name" value="FA58C"/>
    <property type="match status" value="1"/>
</dbReference>
<organism evidence="3 4">
    <name type="scientific">Pocillopora damicornis</name>
    <name type="common">Cauliflower coral</name>
    <name type="synonym">Millepora damicornis</name>
    <dbReference type="NCBI Taxonomy" id="46731"/>
    <lineage>
        <taxon>Eukaryota</taxon>
        <taxon>Metazoa</taxon>
        <taxon>Cnidaria</taxon>
        <taxon>Anthozoa</taxon>
        <taxon>Hexacorallia</taxon>
        <taxon>Scleractinia</taxon>
        <taxon>Astrocoeniina</taxon>
        <taxon>Pocilloporidae</taxon>
        <taxon>Pocillopora</taxon>
    </lineage>
</organism>
<evidence type="ECO:0000259" key="2">
    <source>
        <dbReference type="PROSITE" id="PS50022"/>
    </source>
</evidence>
<dbReference type="SUPFAM" id="SSF49785">
    <property type="entry name" value="Galactose-binding domain-like"/>
    <property type="match status" value="1"/>
</dbReference>
<dbReference type="Pfam" id="PF00754">
    <property type="entry name" value="F5_F8_type_C"/>
    <property type="match status" value="1"/>
</dbReference>
<gene>
    <name evidence="3" type="ORF">pdam_00021642</name>
</gene>
<dbReference type="PROSITE" id="PS01285">
    <property type="entry name" value="FA58C_1"/>
    <property type="match status" value="1"/>
</dbReference>
<accession>A0A3M6URP0</accession>
<dbReference type="PANTHER" id="PTHR24543">
    <property type="entry name" value="MULTICOPPER OXIDASE-RELATED"/>
    <property type="match status" value="1"/>
</dbReference>
<keyword evidence="1" id="KW-0732">Signal</keyword>
<dbReference type="Gene3D" id="2.60.120.260">
    <property type="entry name" value="Galactose-binding domain-like"/>
    <property type="match status" value="1"/>
</dbReference>
<dbReference type="OMA" id="YVENEAM"/>
<dbReference type="OrthoDB" id="5983296at2759"/>
<dbReference type="EMBL" id="RCHS01000870">
    <property type="protein sequence ID" value="RMX56305.1"/>
    <property type="molecule type" value="Genomic_DNA"/>
</dbReference>
<proteinExistence type="predicted"/>
<dbReference type="InterPro" id="IPR008979">
    <property type="entry name" value="Galactose-bd-like_sf"/>
</dbReference>
<sequence length="185" mass="20982">MSEFDSELYFRVAFFAFLIPLGSADCVDLDLGIENERISDRNITASSVQNASTPAKNGRLNYTSGSSWCARPSDTNPYVQIDLQTLYIICAVSIQGNSQADHWVKNYTLQFSNNGTTWMVYRENGQIKTFEGNSDRASEVKHVLYESVEAHYLRILPSAYHGAVCMRIEVFGVKRKPGYYFINYL</sequence>
<feature type="domain" description="F5/8 type C" evidence="2">
    <location>
        <begin position="26"/>
        <end position="173"/>
    </location>
</feature>
<dbReference type="SMART" id="SM00231">
    <property type="entry name" value="FA58C"/>
    <property type="match status" value="1"/>
</dbReference>